<evidence type="ECO:0000313" key="1">
    <source>
        <dbReference type="EMBL" id="KAF0735596.1"/>
    </source>
</evidence>
<dbReference type="AlphaFoldDB" id="A0A6G0X6G2"/>
<evidence type="ECO:0000313" key="2">
    <source>
        <dbReference type="Proteomes" id="UP000481153"/>
    </source>
</evidence>
<accession>A0A6G0X6G2</accession>
<name>A0A6G0X6G2_9STRA</name>
<comment type="caution">
    <text evidence="1">The sequence shown here is derived from an EMBL/GenBank/DDBJ whole genome shotgun (WGS) entry which is preliminary data.</text>
</comment>
<keyword evidence="2" id="KW-1185">Reference proteome</keyword>
<dbReference type="PANTHER" id="PTHR31827:SF1">
    <property type="entry name" value="EMB|CAB89363.1"/>
    <property type="match status" value="1"/>
</dbReference>
<reference evidence="1 2" key="1">
    <citation type="submission" date="2019-07" db="EMBL/GenBank/DDBJ databases">
        <title>Genomics analysis of Aphanomyces spp. identifies a new class of oomycete effector associated with host adaptation.</title>
        <authorList>
            <person name="Gaulin E."/>
        </authorList>
    </citation>
    <scope>NUCLEOTIDE SEQUENCE [LARGE SCALE GENOMIC DNA]</scope>
    <source>
        <strain evidence="1 2">ATCC 201684</strain>
    </source>
</reference>
<protein>
    <submittedName>
        <fullName evidence="1">Uncharacterized protein</fullName>
    </submittedName>
</protein>
<proteinExistence type="predicted"/>
<gene>
    <name evidence="1" type="ORF">Ae201684_007916</name>
</gene>
<dbReference type="EMBL" id="VJMJ01000094">
    <property type="protein sequence ID" value="KAF0735596.1"/>
    <property type="molecule type" value="Genomic_DNA"/>
</dbReference>
<dbReference type="PANTHER" id="PTHR31827">
    <property type="entry name" value="EMB|CAB89363.1"/>
    <property type="match status" value="1"/>
</dbReference>
<dbReference type="VEuPathDB" id="FungiDB:AeMF1_007891"/>
<organism evidence="1 2">
    <name type="scientific">Aphanomyces euteiches</name>
    <dbReference type="NCBI Taxonomy" id="100861"/>
    <lineage>
        <taxon>Eukaryota</taxon>
        <taxon>Sar</taxon>
        <taxon>Stramenopiles</taxon>
        <taxon>Oomycota</taxon>
        <taxon>Saprolegniomycetes</taxon>
        <taxon>Saprolegniales</taxon>
        <taxon>Verrucalvaceae</taxon>
        <taxon>Aphanomyces</taxon>
    </lineage>
</organism>
<sequence>METTKCYFAACNNDVAPGSWKCHFHKSRRKCIVPDCRNQVSARQRCVSHGGKEPCAFPSCDANARIRGYCGRHGVMPKKLRCTFDGCTKFAHARQRCVAHGGGRRCSVHGCTSLSRNRGMCQRHGKQVEYRHNIQANTQPKEEDDASQDDDEIKEVDWLVLDEVLLNAAHHDLSSLVL</sequence>
<dbReference type="Proteomes" id="UP000481153">
    <property type="component" value="Unassembled WGS sequence"/>
</dbReference>